<organism evidence="3 4">
    <name type="scientific">Ascobolus immersus RN42</name>
    <dbReference type="NCBI Taxonomy" id="1160509"/>
    <lineage>
        <taxon>Eukaryota</taxon>
        <taxon>Fungi</taxon>
        <taxon>Dikarya</taxon>
        <taxon>Ascomycota</taxon>
        <taxon>Pezizomycotina</taxon>
        <taxon>Pezizomycetes</taxon>
        <taxon>Pezizales</taxon>
        <taxon>Ascobolaceae</taxon>
        <taxon>Ascobolus</taxon>
    </lineage>
</organism>
<keyword evidence="2" id="KW-0812">Transmembrane</keyword>
<accession>A0A3N4IP90</accession>
<evidence type="ECO:0000256" key="1">
    <source>
        <dbReference type="SAM" id="MobiDB-lite"/>
    </source>
</evidence>
<dbReference type="Proteomes" id="UP000275078">
    <property type="component" value="Unassembled WGS sequence"/>
</dbReference>
<keyword evidence="2" id="KW-1133">Transmembrane helix</keyword>
<proteinExistence type="predicted"/>
<feature type="compositionally biased region" description="Pro residues" evidence="1">
    <location>
        <begin position="61"/>
        <end position="74"/>
    </location>
</feature>
<dbReference type="PANTHER" id="PTHR37848">
    <property type="entry name" value="EXPRESSED PROTEIN"/>
    <property type="match status" value="1"/>
</dbReference>
<dbReference type="OrthoDB" id="203796at2759"/>
<protein>
    <submittedName>
        <fullName evidence="3">Uncharacterized protein</fullName>
    </submittedName>
</protein>
<evidence type="ECO:0000256" key="2">
    <source>
        <dbReference type="SAM" id="Phobius"/>
    </source>
</evidence>
<evidence type="ECO:0000313" key="3">
    <source>
        <dbReference type="EMBL" id="RPA86558.1"/>
    </source>
</evidence>
<reference evidence="3 4" key="1">
    <citation type="journal article" date="2018" name="Nat. Ecol. Evol.">
        <title>Pezizomycetes genomes reveal the molecular basis of ectomycorrhizal truffle lifestyle.</title>
        <authorList>
            <person name="Murat C."/>
            <person name="Payen T."/>
            <person name="Noel B."/>
            <person name="Kuo A."/>
            <person name="Morin E."/>
            <person name="Chen J."/>
            <person name="Kohler A."/>
            <person name="Krizsan K."/>
            <person name="Balestrini R."/>
            <person name="Da Silva C."/>
            <person name="Montanini B."/>
            <person name="Hainaut M."/>
            <person name="Levati E."/>
            <person name="Barry K.W."/>
            <person name="Belfiori B."/>
            <person name="Cichocki N."/>
            <person name="Clum A."/>
            <person name="Dockter R.B."/>
            <person name="Fauchery L."/>
            <person name="Guy J."/>
            <person name="Iotti M."/>
            <person name="Le Tacon F."/>
            <person name="Lindquist E.A."/>
            <person name="Lipzen A."/>
            <person name="Malagnac F."/>
            <person name="Mello A."/>
            <person name="Molinier V."/>
            <person name="Miyauchi S."/>
            <person name="Poulain J."/>
            <person name="Riccioni C."/>
            <person name="Rubini A."/>
            <person name="Sitrit Y."/>
            <person name="Splivallo R."/>
            <person name="Traeger S."/>
            <person name="Wang M."/>
            <person name="Zifcakova L."/>
            <person name="Wipf D."/>
            <person name="Zambonelli A."/>
            <person name="Paolocci F."/>
            <person name="Nowrousian M."/>
            <person name="Ottonello S."/>
            <person name="Baldrian P."/>
            <person name="Spatafora J.W."/>
            <person name="Henrissat B."/>
            <person name="Nagy L.G."/>
            <person name="Aury J.M."/>
            <person name="Wincker P."/>
            <person name="Grigoriev I.V."/>
            <person name="Bonfante P."/>
            <person name="Martin F.M."/>
        </authorList>
    </citation>
    <scope>NUCLEOTIDE SEQUENCE [LARGE SCALE GENOMIC DNA]</scope>
    <source>
        <strain evidence="3 4">RN42</strain>
    </source>
</reference>
<feature type="region of interest" description="Disordered" evidence="1">
    <location>
        <begin position="1"/>
        <end position="80"/>
    </location>
</feature>
<keyword evidence="2" id="KW-0472">Membrane</keyword>
<gene>
    <name evidence="3" type="ORF">BJ508DRAFT_411234</name>
</gene>
<feature type="transmembrane region" description="Helical" evidence="2">
    <location>
        <begin position="293"/>
        <end position="314"/>
    </location>
</feature>
<feature type="compositionally biased region" description="Polar residues" evidence="1">
    <location>
        <begin position="12"/>
        <end position="32"/>
    </location>
</feature>
<dbReference type="PANTHER" id="PTHR37848:SF1">
    <property type="entry name" value="SUN DOMAIN-CONTAINING PROTEIN"/>
    <property type="match status" value="1"/>
</dbReference>
<dbReference type="EMBL" id="ML119649">
    <property type="protein sequence ID" value="RPA86558.1"/>
    <property type="molecule type" value="Genomic_DNA"/>
</dbReference>
<sequence length="445" mass="50697">MFGLKGDIKTGLDSTTNEAGSSSQEPLINLDSSDAHDGAGPSSSTMGAASPIEDLPTYSELPPPEDPAELPPPFSIYRPEFETDPKTSVITSHDPHLNTDGEALYRFLMEQNTIFPTYACVIKGSHTEEEISWEYRNGKNHETRSSRTVVDFEFKIDMTFGVWNLTQGNLEVVPPGESVYRGGRFKDSGVVRSEATGHLVYSQLAAGEHVDGGIGLETVRDICYRYCKDKSTLKEFVMTKTTPGYNHERLRAVFQDAVRSTGYIGDLDISFVWTRHKVIIQPDNRISRLRTTWYVRWFFYITFLFLITWPILFLTTKKYHLIRSVWPTYKSEWVESEGTYRKMFKISEEKWGSEWWDAVRWAAMSGRKGGLWLSEEDRQRVSRENLAQDNYRRDGGRYRRSRSWRDGWRGTLGGSGVGNVLGMAAVARNLLEVDETAQWGGDVRV</sequence>
<dbReference type="AlphaFoldDB" id="A0A3N4IP90"/>
<name>A0A3N4IP90_ASCIM</name>
<evidence type="ECO:0000313" key="4">
    <source>
        <dbReference type="Proteomes" id="UP000275078"/>
    </source>
</evidence>
<feature type="compositionally biased region" description="Basic and acidic residues" evidence="1">
    <location>
        <begin position="1"/>
        <end position="10"/>
    </location>
</feature>
<keyword evidence="4" id="KW-1185">Reference proteome</keyword>